<evidence type="ECO:0000313" key="3">
    <source>
        <dbReference type="Proteomes" id="UP000716446"/>
    </source>
</evidence>
<feature type="region of interest" description="Disordered" evidence="1">
    <location>
        <begin position="630"/>
        <end position="655"/>
    </location>
</feature>
<gene>
    <name evidence="2" type="ORF">AWRI4619_LOCUS2675</name>
</gene>
<feature type="compositionally biased region" description="Low complexity" evidence="1">
    <location>
        <begin position="632"/>
        <end position="650"/>
    </location>
</feature>
<evidence type="ECO:0000313" key="2">
    <source>
        <dbReference type="EMBL" id="CAD0084108.1"/>
    </source>
</evidence>
<dbReference type="AlphaFoldDB" id="A0A9N8JBJ8"/>
<dbReference type="EMBL" id="CAIJEN010000003">
    <property type="protein sequence ID" value="CAD0084108.1"/>
    <property type="molecule type" value="Genomic_DNA"/>
</dbReference>
<accession>A0A9N8JBJ8</accession>
<evidence type="ECO:0000256" key="1">
    <source>
        <dbReference type="SAM" id="MobiDB-lite"/>
    </source>
</evidence>
<keyword evidence="3" id="KW-1185">Reference proteome</keyword>
<name>A0A9N8JBJ8_9PEZI</name>
<comment type="caution">
    <text evidence="2">The sequence shown here is derived from an EMBL/GenBank/DDBJ whole genome shotgun (WGS) entry which is preliminary data.</text>
</comment>
<proteinExistence type="predicted"/>
<organism evidence="2 3">
    <name type="scientific">Aureobasidium vineae</name>
    <dbReference type="NCBI Taxonomy" id="2773715"/>
    <lineage>
        <taxon>Eukaryota</taxon>
        <taxon>Fungi</taxon>
        <taxon>Dikarya</taxon>
        <taxon>Ascomycota</taxon>
        <taxon>Pezizomycotina</taxon>
        <taxon>Dothideomycetes</taxon>
        <taxon>Dothideomycetidae</taxon>
        <taxon>Dothideales</taxon>
        <taxon>Saccotheciaceae</taxon>
        <taxon>Aureobasidium</taxon>
    </lineage>
</organism>
<sequence length="672" mass="75207">MAAAVSEPPDAMTTSEEGYLAKEIDMLSGDLMEDLREYFDEINITGRFATMRKLDQVVDPQDVLEESLKLTRVVDADGNVIVTDLEVDECDVLQSESYDDRDPDEHEYEGWTGNAGATSTHWYRDSVLLLVPNEHIASVFVGQDRDYGYGTSGDTKVLAILRNLVKRARCRPGPQGESLRKGLMHMGYTISNNRIKTTHSGTRSHKYTDATVSEAITVCVEFGLTDVVRGLSSAFKDSLSEGALQSLSNLKHTTDVNVPEERLGHRCFGRDVLESGLTYARRRRCDSQNSNFGHQRVSLERSVCTVGPYMLFAAIDNNASESYPTSKAKCKARTQTSFMMAFLSKMFESSGSLTENVLSISKPLIRIVITNFSLRKSQPPQPRPTYTYETYGASSVKQAPRKPALDGRILANVLGHMRNLQLHEHGQLLVASIISETSSMDPQDYKHTMLPCLKSIIVRLLEGKDETDMYKELFQTCLSRYINRFVGQEPVQINWSRNPVRCNCRDCMDLNAFLRSPVDRVKRLRVSKQRRHHLHTQLDTYTDCTHITERGYKETLVVTKQGKSFEENLKTWTDKAKSALATLRSLEDQESTSDSPSQLRKLLGDKYAEIMTLRRVGIMTATQQEPTQTVVASSSASNAATAGTSTTTATQPGIPQIAGRKRKAVVIDLTYD</sequence>
<feature type="non-terminal residue" evidence="2">
    <location>
        <position position="672"/>
    </location>
</feature>
<protein>
    <submittedName>
        <fullName evidence="2">Uncharacterized protein</fullName>
    </submittedName>
</protein>
<dbReference type="Proteomes" id="UP000716446">
    <property type="component" value="Unassembled WGS sequence"/>
</dbReference>
<reference evidence="2" key="1">
    <citation type="submission" date="2020-06" db="EMBL/GenBank/DDBJ databases">
        <authorList>
            <person name="Onetto C."/>
        </authorList>
    </citation>
    <scope>NUCLEOTIDE SEQUENCE</scope>
</reference>